<sequence>MRHAVITGASAGLGAAFAEQLAAEGFGLTLVARDEERMAAQADRLGSGHSVEVRPLPADLSRRDGLAKVAARLRDDPPDLLVNNAGIALATAFWENSPEGQDRLLDLNVRAVMRLTHAALQPMLRRGRGDVINVASVAGLVAGDADAAYAASKAWAVCFTESLAVQLAGRGVRLSVLCPGYTRTEIHDRAGIDVSGVPRALWLERGFVVREALRGHRRGRVVVVPGRRYRGLVWAARHLPRPVVHRASGRVYRGVLG</sequence>
<accession>A0A6G4WZ27</accession>
<name>A0A6G4WZ27_9ACTN</name>
<dbReference type="InterPro" id="IPR002347">
    <property type="entry name" value="SDR_fam"/>
</dbReference>
<dbReference type="GO" id="GO:0016020">
    <property type="term" value="C:membrane"/>
    <property type="evidence" value="ECO:0007669"/>
    <property type="project" value="TreeGrafter"/>
</dbReference>
<dbReference type="PANTHER" id="PTHR44196">
    <property type="entry name" value="DEHYDROGENASE/REDUCTASE SDR FAMILY MEMBER 7B"/>
    <property type="match status" value="1"/>
</dbReference>
<dbReference type="PIRSF" id="PIRSF000126">
    <property type="entry name" value="11-beta-HSD1"/>
    <property type="match status" value="1"/>
</dbReference>
<evidence type="ECO:0000313" key="4">
    <source>
        <dbReference type="EMBL" id="NGO69774.1"/>
    </source>
</evidence>
<proteinExistence type="inferred from homology"/>
<evidence type="ECO:0000313" key="5">
    <source>
        <dbReference type="Proteomes" id="UP000477722"/>
    </source>
</evidence>
<dbReference type="AlphaFoldDB" id="A0A6G4WZ27"/>
<protein>
    <submittedName>
        <fullName evidence="4">SDR family NAD(P)-dependent oxidoreductase</fullName>
    </submittedName>
</protein>
<evidence type="ECO:0000256" key="1">
    <source>
        <dbReference type="ARBA" id="ARBA00006484"/>
    </source>
</evidence>
<comment type="caution">
    <text evidence="4">The sequence shown here is derived from an EMBL/GenBank/DDBJ whole genome shotgun (WGS) entry which is preliminary data.</text>
</comment>
<dbReference type="GO" id="GO:0016491">
    <property type="term" value="F:oxidoreductase activity"/>
    <property type="evidence" value="ECO:0007669"/>
    <property type="project" value="UniProtKB-KW"/>
</dbReference>
<keyword evidence="5" id="KW-1185">Reference proteome</keyword>
<comment type="similarity">
    <text evidence="1 3">Belongs to the short-chain dehydrogenases/reductases (SDR) family.</text>
</comment>
<evidence type="ECO:0000256" key="3">
    <source>
        <dbReference type="RuleBase" id="RU000363"/>
    </source>
</evidence>
<keyword evidence="2" id="KW-0560">Oxidoreductase</keyword>
<dbReference type="RefSeq" id="WP_165299457.1">
    <property type="nucleotide sequence ID" value="NZ_JAAKZZ010000139.1"/>
</dbReference>
<reference evidence="4 5" key="1">
    <citation type="submission" date="2020-02" db="EMBL/GenBank/DDBJ databases">
        <title>Whole-genome analyses of novel actinobacteria.</title>
        <authorList>
            <person name="Sahin N."/>
            <person name="Tatar D."/>
        </authorList>
    </citation>
    <scope>NUCLEOTIDE SEQUENCE [LARGE SCALE GENOMIC DNA]</scope>
    <source>
        <strain evidence="4 5">SB3404</strain>
    </source>
</reference>
<evidence type="ECO:0000256" key="2">
    <source>
        <dbReference type="ARBA" id="ARBA00023002"/>
    </source>
</evidence>
<dbReference type="Gene3D" id="3.40.50.720">
    <property type="entry name" value="NAD(P)-binding Rossmann-like Domain"/>
    <property type="match status" value="1"/>
</dbReference>
<dbReference type="CDD" id="cd05233">
    <property type="entry name" value="SDR_c"/>
    <property type="match status" value="1"/>
</dbReference>
<dbReference type="EMBL" id="JAAKZZ010000139">
    <property type="protein sequence ID" value="NGO69774.1"/>
    <property type="molecule type" value="Genomic_DNA"/>
</dbReference>
<dbReference type="PRINTS" id="PR00081">
    <property type="entry name" value="GDHRDH"/>
</dbReference>
<dbReference type="PRINTS" id="PR00080">
    <property type="entry name" value="SDRFAMILY"/>
</dbReference>
<dbReference type="Proteomes" id="UP000477722">
    <property type="component" value="Unassembled WGS sequence"/>
</dbReference>
<gene>
    <name evidence="4" type="ORF">G5C65_15695</name>
</gene>
<dbReference type="Pfam" id="PF00106">
    <property type="entry name" value="adh_short"/>
    <property type="match status" value="1"/>
</dbReference>
<dbReference type="InterPro" id="IPR036291">
    <property type="entry name" value="NAD(P)-bd_dom_sf"/>
</dbReference>
<organism evidence="4 5">
    <name type="scientific">Streptomyces boncukensis</name>
    <dbReference type="NCBI Taxonomy" id="2711219"/>
    <lineage>
        <taxon>Bacteria</taxon>
        <taxon>Bacillati</taxon>
        <taxon>Actinomycetota</taxon>
        <taxon>Actinomycetes</taxon>
        <taxon>Kitasatosporales</taxon>
        <taxon>Streptomycetaceae</taxon>
        <taxon>Streptomyces</taxon>
    </lineage>
</organism>
<dbReference type="PANTHER" id="PTHR44196:SF2">
    <property type="entry name" value="SHORT-CHAIN DEHYDROGENASE-RELATED"/>
    <property type="match status" value="1"/>
</dbReference>
<dbReference type="SUPFAM" id="SSF51735">
    <property type="entry name" value="NAD(P)-binding Rossmann-fold domains"/>
    <property type="match status" value="1"/>
</dbReference>